<sequence>MMTPKVVEDTQSLLLKAINKLTSISSQLYDQKDQYFPAPALEKFREASELIRDGMATLNEGSPPVWLGVRDQFFDFF</sequence>
<comment type="caution">
    <text evidence="1">The sequence shown here is derived from an EMBL/GenBank/DDBJ whole genome shotgun (WGS) entry which is preliminary data.</text>
</comment>
<organism evidence="1 2">
    <name type="scientific">Sclerotinia borealis (strain F-4128)</name>
    <dbReference type="NCBI Taxonomy" id="1432307"/>
    <lineage>
        <taxon>Eukaryota</taxon>
        <taxon>Fungi</taxon>
        <taxon>Dikarya</taxon>
        <taxon>Ascomycota</taxon>
        <taxon>Pezizomycotina</taxon>
        <taxon>Leotiomycetes</taxon>
        <taxon>Helotiales</taxon>
        <taxon>Sclerotiniaceae</taxon>
        <taxon>Sclerotinia</taxon>
    </lineage>
</organism>
<dbReference type="Proteomes" id="UP000019487">
    <property type="component" value="Unassembled WGS sequence"/>
</dbReference>
<evidence type="ECO:0000313" key="1">
    <source>
        <dbReference type="EMBL" id="ESZ90622.1"/>
    </source>
</evidence>
<evidence type="ECO:0000313" key="2">
    <source>
        <dbReference type="Proteomes" id="UP000019487"/>
    </source>
</evidence>
<dbReference type="AlphaFoldDB" id="W9C1E4"/>
<dbReference type="EMBL" id="AYSA01000595">
    <property type="protein sequence ID" value="ESZ90622.1"/>
    <property type="molecule type" value="Genomic_DNA"/>
</dbReference>
<gene>
    <name evidence="1" type="ORF">SBOR_8995</name>
</gene>
<proteinExistence type="predicted"/>
<accession>W9C1E4</accession>
<reference evidence="1 2" key="1">
    <citation type="journal article" date="2014" name="Genome Announc.">
        <title>Draft genome sequence of Sclerotinia borealis, a psychrophilic plant pathogenic fungus.</title>
        <authorList>
            <person name="Mardanov A.V."/>
            <person name="Beletsky A.V."/>
            <person name="Kadnikov V.V."/>
            <person name="Ignatov A.N."/>
            <person name="Ravin N.V."/>
        </authorList>
    </citation>
    <scope>NUCLEOTIDE SEQUENCE [LARGE SCALE GENOMIC DNA]</scope>
    <source>
        <strain evidence="2">F-4157</strain>
    </source>
</reference>
<name>W9C1E4_SCLBF</name>
<dbReference type="HOGENOM" id="CLU_2639501_0_0_1"/>
<keyword evidence="2" id="KW-1185">Reference proteome</keyword>
<protein>
    <submittedName>
        <fullName evidence="1">Uncharacterized protein</fullName>
    </submittedName>
</protein>